<dbReference type="Pfam" id="PF04552">
    <property type="entry name" value="Sigma54_DBD"/>
    <property type="match status" value="1"/>
</dbReference>
<evidence type="ECO:0000256" key="1">
    <source>
        <dbReference type="ARBA" id="ARBA00008798"/>
    </source>
</evidence>
<dbReference type="InterPro" id="IPR038709">
    <property type="entry name" value="RpoN_core-bd_sf"/>
</dbReference>
<keyword evidence="7" id="KW-0238">DNA-binding</keyword>
<keyword evidence="6" id="KW-0731">Sigma factor</keyword>
<evidence type="ECO:0000256" key="8">
    <source>
        <dbReference type="ARBA" id="ARBA00023163"/>
    </source>
</evidence>
<dbReference type="InterPro" id="IPR007046">
    <property type="entry name" value="RNA_pol_sigma_54_core-bd"/>
</dbReference>
<evidence type="ECO:0000256" key="2">
    <source>
        <dbReference type="ARBA" id="ARBA00022478"/>
    </source>
</evidence>
<dbReference type="NCBIfam" id="TIGR02395">
    <property type="entry name" value="rpoN_sigma"/>
    <property type="match status" value="1"/>
</dbReference>
<dbReference type="GO" id="GO:0003677">
    <property type="term" value="F:DNA binding"/>
    <property type="evidence" value="ECO:0007669"/>
    <property type="project" value="UniProtKB-KW"/>
</dbReference>
<dbReference type="PROSITE" id="PS50044">
    <property type="entry name" value="SIGMA54_3"/>
    <property type="match status" value="1"/>
</dbReference>
<keyword evidence="12" id="KW-1185">Reference proteome</keyword>
<dbReference type="PANTHER" id="PTHR32248:SF4">
    <property type="entry name" value="RNA POLYMERASE SIGMA-54 FACTOR"/>
    <property type="match status" value="1"/>
</dbReference>
<protein>
    <submittedName>
        <fullName evidence="11">RNA polymerase sigma-54 factor</fullName>
    </submittedName>
</protein>
<keyword evidence="2" id="KW-0240">DNA-directed RNA polymerase</keyword>
<dbReference type="InterPro" id="IPR007634">
    <property type="entry name" value="RNA_pol_sigma_54_DNA-bd"/>
</dbReference>
<evidence type="ECO:0000256" key="5">
    <source>
        <dbReference type="ARBA" id="ARBA00023015"/>
    </source>
</evidence>
<evidence type="ECO:0000256" key="6">
    <source>
        <dbReference type="ARBA" id="ARBA00023082"/>
    </source>
</evidence>
<keyword evidence="5" id="KW-0805">Transcription regulation</keyword>
<dbReference type="PRINTS" id="PR00045">
    <property type="entry name" value="SIGMA54FCT"/>
</dbReference>
<evidence type="ECO:0000259" key="9">
    <source>
        <dbReference type="Pfam" id="PF04552"/>
    </source>
</evidence>
<dbReference type="PANTHER" id="PTHR32248">
    <property type="entry name" value="RNA POLYMERASE SIGMA-54 FACTOR"/>
    <property type="match status" value="1"/>
</dbReference>
<dbReference type="GO" id="GO:0006352">
    <property type="term" value="P:DNA-templated transcription initiation"/>
    <property type="evidence" value="ECO:0007669"/>
    <property type="project" value="InterPro"/>
</dbReference>
<dbReference type="PIRSF" id="PIRSF000774">
    <property type="entry name" value="RpoN"/>
    <property type="match status" value="1"/>
</dbReference>
<dbReference type="RefSeq" id="WP_317695613.1">
    <property type="nucleotide sequence ID" value="NZ_AP026801.1"/>
</dbReference>
<evidence type="ECO:0000256" key="4">
    <source>
        <dbReference type="ARBA" id="ARBA00022695"/>
    </source>
</evidence>
<keyword evidence="4" id="KW-0548">Nucleotidyltransferase</keyword>
<dbReference type="PROSITE" id="PS00718">
    <property type="entry name" value="SIGMA54_2"/>
    <property type="match status" value="1"/>
</dbReference>
<feature type="domain" description="RNA polymerase sigma factor 54 DNA-binding" evidence="9">
    <location>
        <begin position="270"/>
        <end position="425"/>
    </location>
</feature>
<evidence type="ECO:0000256" key="7">
    <source>
        <dbReference type="ARBA" id="ARBA00023125"/>
    </source>
</evidence>
<organism evidence="11 12">
    <name type="scientific">Xylocopilactobacillus apis</name>
    <dbReference type="NCBI Taxonomy" id="2932183"/>
    <lineage>
        <taxon>Bacteria</taxon>
        <taxon>Bacillati</taxon>
        <taxon>Bacillota</taxon>
        <taxon>Bacilli</taxon>
        <taxon>Lactobacillales</taxon>
        <taxon>Lactobacillaceae</taxon>
        <taxon>Xylocopilactobacillus</taxon>
    </lineage>
</organism>
<dbReference type="AlphaFoldDB" id="A0AAU9DB53"/>
<evidence type="ECO:0000259" key="10">
    <source>
        <dbReference type="Pfam" id="PF04963"/>
    </source>
</evidence>
<dbReference type="Gene3D" id="1.10.10.1330">
    <property type="entry name" value="RNA polymerase sigma-54 factor, core-binding domain"/>
    <property type="match status" value="1"/>
</dbReference>
<reference evidence="11 12" key="1">
    <citation type="journal article" date="2023" name="Microbiol. Spectr.">
        <title>Symbiosis of Carpenter Bees with Uncharacterized Lactic Acid Bacteria Showing NAD Auxotrophy.</title>
        <authorList>
            <person name="Kawasaki S."/>
            <person name="Ozawa K."/>
            <person name="Mori T."/>
            <person name="Yamamoto A."/>
            <person name="Ito M."/>
            <person name="Ohkuma M."/>
            <person name="Sakamoto M."/>
            <person name="Matsutani M."/>
        </authorList>
    </citation>
    <scope>NUCLEOTIDE SEQUENCE [LARGE SCALE GENOMIC DNA]</scope>
    <source>
        <strain evidence="11 12">KimC2</strain>
    </source>
</reference>
<dbReference type="EMBL" id="AP026801">
    <property type="protein sequence ID" value="BDR56970.1"/>
    <property type="molecule type" value="Genomic_DNA"/>
</dbReference>
<feature type="domain" description="RNA polymerase sigma factor 54 core-binding" evidence="10">
    <location>
        <begin position="73"/>
        <end position="254"/>
    </location>
</feature>
<proteinExistence type="inferred from homology"/>
<dbReference type="GO" id="GO:0016987">
    <property type="term" value="F:sigma factor activity"/>
    <property type="evidence" value="ECO:0007669"/>
    <property type="project" value="UniProtKB-KW"/>
</dbReference>
<dbReference type="GO" id="GO:0000428">
    <property type="term" value="C:DNA-directed RNA polymerase complex"/>
    <property type="evidence" value="ECO:0007669"/>
    <property type="project" value="UniProtKB-KW"/>
</dbReference>
<gene>
    <name evidence="11" type="primary">rpoN</name>
    <name evidence="11" type="ORF">KIMC2_15320</name>
</gene>
<comment type="similarity">
    <text evidence="1">Belongs to the sigma-54 factor family.</text>
</comment>
<dbReference type="Proteomes" id="UP001321804">
    <property type="component" value="Chromosome"/>
</dbReference>
<dbReference type="Pfam" id="PF04963">
    <property type="entry name" value="Sigma54_CBD"/>
    <property type="match status" value="1"/>
</dbReference>
<dbReference type="GO" id="GO:0001216">
    <property type="term" value="F:DNA-binding transcription activator activity"/>
    <property type="evidence" value="ECO:0007669"/>
    <property type="project" value="InterPro"/>
</dbReference>
<dbReference type="Gene3D" id="1.10.10.60">
    <property type="entry name" value="Homeodomain-like"/>
    <property type="match status" value="1"/>
</dbReference>
<evidence type="ECO:0000313" key="12">
    <source>
        <dbReference type="Proteomes" id="UP001321804"/>
    </source>
</evidence>
<dbReference type="GO" id="GO:0016779">
    <property type="term" value="F:nucleotidyltransferase activity"/>
    <property type="evidence" value="ECO:0007669"/>
    <property type="project" value="UniProtKB-KW"/>
</dbReference>
<keyword evidence="8" id="KW-0804">Transcription</keyword>
<evidence type="ECO:0000256" key="3">
    <source>
        <dbReference type="ARBA" id="ARBA00022679"/>
    </source>
</evidence>
<dbReference type="Pfam" id="PF00309">
    <property type="entry name" value="Sigma54_AID"/>
    <property type="match status" value="1"/>
</dbReference>
<dbReference type="InterPro" id="IPR000394">
    <property type="entry name" value="RNA_pol_sigma_54"/>
</dbReference>
<keyword evidence="3" id="KW-0808">Transferase</keyword>
<evidence type="ECO:0000313" key="11">
    <source>
        <dbReference type="EMBL" id="BDR56970.1"/>
    </source>
</evidence>
<dbReference type="KEGG" id="xak:KIMC2_15320"/>
<accession>A0AAU9DB53</accession>
<sequence>MALKQSYQINQKQLHRLALTQSMKQSILILQTNLLDLTDYAQELSMANPLFDVNPTISKQEVEMSTAADIGSNEQQTVYSYLLDQVHLTMRDTPLRNVVLDLIDCLDEHGYLIFSDHELLNKLSINRITLMDAKELLYNLDPPGVGAQSLLECLSLQLQFKTATPGTTLALDILEHCYDELLDHKWDEIASNLNVSHDEVKSAFKIIQTLTPYPFTEDFNQNNYIIPELILKIDGDKLSLEVTKYGYPNIVFEKETYDELKKSTDQEVKSYLKLKYEEYQTLQRNLNRRVETIAMIGRCIVEAQAQFLMQKSKTLNPLLLRDVAQKLNINQSTVSRTINGKYLQTDFGVFELKYFFTKRSNPDSGQSVGQVQEKIKKLIDQEQKAHPLSDQKISEALAEQGIKIARRTVTKYREQLGINSASKRKTLE</sequence>
<name>A0AAU9DB53_9LACO</name>